<keyword evidence="2" id="KW-1185">Reference proteome</keyword>
<feature type="non-terminal residue" evidence="1">
    <location>
        <position position="1"/>
    </location>
</feature>
<gene>
    <name evidence="1" type="ORF">KUCAC02_005149</name>
</gene>
<name>A0ACB9WMY5_CHAAC</name>
<dbReference type="Proteomes" id="UP001057452">
    <property type="component" value="Chromosome 13"/>
</dbReference>
<reference evidence="1" key="1">
    <citation type="submission" date="2022-05" db="EMBL/GenBank/DDBJ databases">
        <title>Chromosome-level genome of Chaenocephalus aceratus.</title>
        <authorList>
            <person name="Park H."/>
        </authorList>
    </citation>
    <scope>NUCLEOTIDE SEQUENCE</scope>
    <source>
        <strain evidence="1">KU_202001</strain>
    </source>
</reference>
<organism evidence="1 2">
    <name type="scientific">Chaenocephalus aceratus</name>
    <name type="common">Blackfin icefish</name>
    <name type="synonym">Chaenichthys aceratus</name>
    <dbReference type="NCBI Taxonomy" id="36190"/>
    <lineage>
        <taxon>Eukaryota</taxon>
        <taxon>Metazoa</taxon>
        <taxon>Chordata</taxon>
        <taxon>Craniata</taxon>
        <taxon>Vertebrata</taxon>
        <taxon>Euteleostomi</taxon>
        <taxon>Actinopterygii</taxon>
        <taxon>Neopterygii</taxon>
        <taxon>Teleostei</taxon>
        <taxon>Neoteleostei</taxon>
        <taxon>Acanthomorphata</taxon>
        <taxon>Eupercaria</taxon>
        <taxon>Perciformes</taxon>
        <taxon>Notothenioidei</taxon>
        <taxon>Channichthyidae</taxon>
        <taxon>Chaenocephalus</taxon>
    </lineage>
</organism>
<dbReference type="EMBL" id="CM043797">
    <property type="protein sequence ID" value="KAI4814976.1"/>
    <property type="molecule type" value="Genomic_DNA"/>
</dbReference>
<comment type="caution">
    <text evidence="1">The sequence shown here is derived from an EMBL/GenBank/DDBJ whole genome shotgun (WGS) entry which is preliminary data.</text>
</comment>
<evidence type="ECO:0000313" key="2">
    <source>
        <dbReference type="Proteomes" id="UP001057452"/>
    </source>
</evidence>
<proteinExistence type="predicted"/>
<evidence type="ECO:0000313" key="1">
    <source>
        <dbReference type="EMBL" id="KAI4814976.1"/>
    </source>
</evidence>
<accession>A0ACB9WMY5</accession>
<sequence>EIRFPQMVTNCCRFLCYFCRISRQNQRSMFDHLSYLLQNSGIGLGMRGSTPLDVAAASCIDNNELALALQEQDLEMVVTYLAGCGLQMCPMLLSKGYPDIGWNPCGGGRYLDFLRFAVFVNGESVEENANVVVRLLIRRPEGGGELSAGCHGGGHQDLRGPRPGTDPRWKKDRRFMFGGEEQHEENRVHLGNAIMSFYSALIDLLGRCAPEMHLIQAGKGEALRIRAILRSLVPIEDLVGVISLSVQIPAFGKDTQILEPKMSASFVPDHKASMVLFLDRVYGIDNQDFLLHVLECAPLYAGTDHRAIMIDSMLHTIYRLSRGRALTKAQRDVIEECLVSLCKYLRPSMLQHLLRRLVFDVPILNEYAKMPLKLLTNHYERCWRYYCLPNGWANFGVTSEEELHLTRKLFWGIFESLAHKKYDAELFKIAMPCLCAIAGAIPPDYVDATFSSATEKKASVDAEGNFDPKPVETTNTIIPERLDAFINKYAEHTHDRWAFEKIQNNWTYGEVLDENSKTHPMLRPYKTFSEKDKEIYRWPIKESMKAMLAWEWTLDKARDGEGEVEKKAVTRKISQTAQATYDPSHGYNPQPIDIAGMALSRELQSMAEQLAENYHNTWGRKKKLELQAKGSGTHPLLVPYDTLTAKEKARDREKAQDMLKFLQLNGYSVTRGLKDMEQDISSIEKRFAYGFLQKLLKWMDIAQEFIAHLEAVVSSGRVEKSPHEQEIKFFAKILLPLVNQYFKNHCLYFLSTPAKLLGSGGHSSNKEKEMIARVSLFGTDAGAVVNCLHILSRSLDARTVMKSGPEIVKAVLRQFFESAADDIEKMVENLKLGKVSSRNQVKGVSQNINYTTNALLPVLTSLFDHIAQFQFGDDVMLDDLQISCYRLMCSIYSLGTVKTPHVEKQRPALGECLAHLAAAMPVAFLEPSLNEYNMFSVYTTKTPRERTILGLPSQVEELCPDIPELEVLLKEIHDLAESGARYTEMPHVIEITLPMLCNYLPRWWERGPENLPEQEGQVCTSVTSEQLNQLLGSIMKIVVNNLGIDEASWMKRLAVFSQPIVSRAKPEMLKSHFIPTMEKLKKRSGKVVAEEGQLRMEGKQEMDSENGTIRDEFAVLCRDLYALYPLLIRYVDNNRARWLTCPDPDAEELFRMVGEVFIFWSKSHNFKREEQNFVVMNEINNMSFLTADSKSKMSKSGGSEQERTKKKRRGDRYSVQTSLIVAALKKMLPIGLNMCSPADQELINLAKIRYSLKDTDEEVREFLTNNLHLQGKVEDPAIRWQMSLYKENSGKAEDAEDPEKVVKRVQEVSAVLYHIEVTEHPYKSKKMVWHKLLSKQRRRAVVACFRMTPLYNIPAHRATNMFLDAYKRNWLETEGYLFEDKMIDDLSKTLEEEEEEEEETETKPDPLHQLILHFSRTALTEKTKLDVDHLYMSYADIMAKSCHIGEEDEGGDQEGEEPAFEVQQTELDKEMEKQRLLYQQSRLHNRGAAEMVLQMISACKGEPGAMVSSTLKMGISILNGGNCDVQQRMLDYLKDKKEVGFFLSIQALMQTCSVLDLNAFERQNKAEGLGMVSEEGNNKKLERDEKVMADDEFTCDIFRFLQLLCEGHNNDFQNYLRTQTGSTTTINIIICTVDYLLRLQESISDFYWYYSGKDIIDEPGKRNFSKAMTVAKQVFNSLTEYIQGPCTGNQQSLAHSRLWDAVVGFLHVFAHMMMKLAQMLPDSGQRNNDHFWSRAHSEDSSQIGLLKELLDLQKEMVVMLLSLLEGNIVNGTIARQMVDMLVESSSNVEMILKFFDMFLKLKDIVASDAFRDYVTDPRGLISKKDFSKAMDSQKQYSPSEIQFLLSCSEADENEMINFEEFADRFQEPAKDIGFNIAVLLTNLSEHVPHDTRLQNFLEQAESVLKYFRPFLGRIEIMGASKKIERIYFEISEANRDQWEMPQVRESKRQFIFDVVNEGQESEKMEMFVNFCEDTIFEMNIAASISEPEGDDAEEEDDEEGEEGGGEQVEAVEGEEGNGDEVPPEAASAFAEFLKSVGDFFNMFTFRNLRRRYRKLRKMTVKEMVIGLATFIYTILMGILMFVYGVCKGFFTITWKVLFGGGLVEGAKKMTVTEILASMPDPTQDEVHGDLPPEPGARADQDADGGSDLLDGGGEGEEEEDSEDREGGRLPGFNTPGGLGDFGETTAEEPPTPEGTPLLKRKLLESAVGEPGEEEQPAQPKEVAPPETEKADTENGEKTEKAEPEPEVKKEEPEVIEEKKEKAKAKKEKKPAEEGFELWNELEIQRVKFMNYLSRNFYNLRFLVLFISFALNFILLFYKVSDTPRGEEEIEGSALFEGSGMFEGSGAEEDGSGFDNGGEDEEEEGPMYYFLEESTGYMEPAMAFFGIIHTIISILCIIGYNCLKVPLVIFKREKELARKLEFDGLYVTEQPEDEDIKGQWDRLVLNTPSFPNNYWDKFVKRKVLDKYGDIYGRERIAELLGMDLASLDVSAMTHEKKPEPDTSMLSWLPAIDIKYQIWKFGVIFTDNTFLYLVWYMLMSLLGHYNNFFFATLLLDIAMGVKTLRTILSSVTHNGKQLMMTVGLLAVVVYLYTVVAFNFFRKFYNMSEDEDEPDMKCDDMMTCYLFHMYVGVRAGGGIGDEIEDPAGDEYELYRVVFDITFFFFVIVILLAIIQGLIIDAFGELRDQQEQVREDMETKCFICGIGSDYFDTTPHGFETHTLEEHNLANYMFFLMYLINKDETEHTGQESYVWKLYQERCWDFFPAGDCFRKQYEDQLG</sequence>
<protein>
    <submittedName>
        <fullName evidence="1">Uncharacterized protein</fullName>
    </submittedName>
</protein>